<comment type="caution">
    <text evidence="1">The sequence shown here is derived from an EMBL/GenBank/DDBJ whole genome shotgun (WGS) entry which is preliminary data.</text>
</comment>
<keyword evidence="2" id="KW-1185">Reference proteome</keyword>
<reference evidence="1 2" key="1">
    <citation type="journal article" date="2021" name="Hortic Res">
        <title>High-quality reference genome and annotation aids understanding of berry development for evergreen blueberry (Vaccinium darrowii).</title>
        <authorList>
            <person name="Yu J."/>
            <person name="Hulse-Kemp A.M."/>
            <person name="Babiker E."/>
            <person name="Staton M."/>
        </authorList>
    </citation>
    <scope>NUCLEOTIDE SEQUENCE [LARGE SCALE GENOMIC DNA]</scope>
    <source>
        <strain evidence="2">cv. NJ 8807/NJ 8810</strain>
        <tissue evidence="1">Young leaf</tissue>
    </source>
</reference>
<dbReference type="Proteomes" id="UP000828048">
    <property type="component" value="Chromosome 3"/>
</dbReference>
<name>A0ACB7YSY3_9ERIC</name>
<organism evidence="1 2">
    <name type="scientific">Vaccinium darrowii</name>
    <dbReference type="NCBI Taxonomy" id="229202"/>
    <lineage>
        <taxon>Eukaryota</taxon>
        <taxon>Viridiplantae</taxon>
        <taxon>Streptophyta</taxon>
        <taxon>Embryophyta</taxon>
        <taxon>Tracheophyta</taxon>
        <taxon>Spermatophyta</taxon>
        <taxon>Magnoliopsida</taxon>
        <taxon>eudicotyledons</taxon>
        <taxon>Gunneridae</taxon>
        <taxon>Pentapetalae</taxon>
        <taxon>asterids</taxon>
        <taxon>Ericales</taxon>
        <taxon>Ericaceae</taxon>
        <taxon>Vaccinioideae</taxon>
        <taxon>Vaccinieae</taxon>
        <taxon>Vaccinium</taxon>
    </lineage>
</organism>
<sequence>MKFGKEFVSQMVPEWQEAYMDYDYLKTLLKEIQRFKQRTRPQTIQAGLKRRLTLYRAFSGLSRRNNSPRSPPPTSDVENQVILVNSSGDEGRYETMFLMAADEGGEYELVFFKRLDDEFNKVLGFYKSKVEEAMEEAAVLDKQMDAFIAFRVKVERPDQERGFFDHEAELRSLASGVAASAAALSASTPSGARASRKVPTVIIDKEGSSSQGRSDDSSDDKNVKESKRLVQMAKEVKPNNRRAVRPASLEILSHVKMNNTVETPRSTIKGFFSIPSQEEMKFNKENLKKVEEQLKRAFIEFYRKLRLLKNFSFLNILAFSKIMKKYDKIASRNASKSYLKMVENSDLDNPDGVTKLMDRVEATFIKHFANSNRKKGMNILRPKVKIERHMVTFSMGFLFGCAVALLVTLFLVTRAHDLLNHPNRDQYMKTMLPLYSAINSSWSRES</sequence>
<evidence type="ECO:0000313" key="2">
    <source>
        <dbReference type="Proteomes" id="UP000828048"/>
    </source>
</evidence>
<protein>
    <submittedName>
        <fullName evidence="1">Uncharacterized protein</fullName>
    </submittedName>
</protein>
<dbReference type="EMBL" id="CM037153">
    <property type="protein sequence ID" value="KAH7856526.1"/>
    <property type="molecule type" value="Genomic_DNA"/>
</dbReference>
<evidence type="ECO:0000313" key="1">
    <source>
        <dbReference type="EMBL" id="KAH7856526.1"/>
    </source>
</evidence>
<proteinExistence type="predicted"/>
<gene>
    <name evidence="1" type="ORF">Vadar_002483</name>
</gene>
<accession>A0ACB7YSY3</accession>